<proteinExistence type="predicted"/>
<comment type="caution">
    <text evidence="1">The sequence shown here is derived from an EMBL/GenBank/DDBJ whole genome shotgun (WGS) entry which is preliminary data.</text>
</comment>
<accession>A0AA88DPG6</accession>
<gene>
    <name evidence="1" type="ORF">TIFTF001_028265</name>
</gene>
<dbReference type="AlphaFoldDB" id="A0AA88DPG6"/>
<organism evidence="1 2">
    <name type="scientific">Ficus carica</name>
    <name type="common">Common fig</name>
    <dbReference type="NCBI Taxonomy" id="3494"/>
    <lineage>
        <taxon>Eukaryota</taxon>
        <taxon>Viridiplantae</taxon>
        <taxon>Streptophyta</taxon>
        <taxon>Embryophyta</taxon>
        <taxon>Tracheophyta</taxon>
        <taxon>Spermatophyta</taxon>
        <taxon>Magnoliopsida</taxon>
        <taxon>eudicotyledons</taxon>
        <taxon>Gunneridae</taxon>
        <taxon>Pentapetalae</taxon>
        <taxon>rosids</taxon>
        <taxon>fabids</taxon>
        <taxon>Rosales</taxon>
        <taxon>Moraceae</taxon>
        <taxon>Ficeae</taxon>
        <taxon>Ficus</taxon>
    </lineage>
</organism>
<evidence type="ECO:0000313" key="1">
    <source>
        <dbReference type="EMBL" id="GMN59176.1"/>
    </source>
</evidence>
<dbReference type="Proteomes" id="UP001187192">
    <property type="component" value="Unassembled WGS sequence"/>
</dbReference>
<name>A0AA88DPG6_FICCA</name>
<evidence type="ECO:0000313" key="2">
    <source>
        <dbReference type="Proteomes" id="UP001187192"/>
    </source>
</evidence>
<keyword evidence="2" id="KW-1185">Reference proteome</keyword>
<sequence>MMSLTKDVGMKMAGDFKSTNLDSQHGFISNILQLSEKLNVYLFVDGGSRFSLYALAKASRFSKNGNSYAKCSTLNQEQQRPSLQSILLCRMDNFFRNGWLLRRTRVSVSRFLGSSDRLAIAIEAPISAINQQTPSLSAFVKLLMMVVQSSDSMLSKIEIWKLCLDLKFKALEELILKIVLPAYSTSGAFSISRFGCEMIHMAFRIRGVIEADRVTSCSKKSEGLEQSGSFEF</sequence>
<reference evidence="1" key="1">
    <citation type="submission" date="2023-07" db="EMBL/GenBank/DDBJ databases">
        <title>draft genome sequence of fig (Ficus carica).</title>
        <authorList>
            <person name="Takahashi T."/>
            <person name="Nishimura K."/>
        </authorList>
    </citation>
    <scope>NUCLEOTIDE SEQUENCE</scope>
</reference>
<protein>
    <submittedName>
        <fullName evidence="1">Uncharacterized protein</fullName>
    </submittedName>
</protein>
<dbReference type="EMBL" id="BTGU01000084">
    <property type="protein sequence ID" value="GMN59176.1"/>
    <property type="molecule type" value="Genomic_DNA"/>
</dbReference>